<keyword evidence="4" id="KW-1185">Reference proteome</keyword>
<comment type="caution">
    <text evidence="3">The sequence shown here is derived from an EMBL/GenBank/DDBJ whole genome shotgun (WGS) entry which is preliminary data.</text>
</comment>
<evidence type="ECO:0000313" key="4">
    <source>
        <dbReference type="Proteomes" id="UP000288603"/>
    </source>
</evidence>
<keyword evidence="2" id="KW-0472">Membrane</keyword>
<keyword evidence="2" id="KW-0812">Transmembrane</keyword>
<organism evidence="3 4">
    <name type="scientific">Labedella populi</name>
    <dbReference type="NCBI Taxonomy" id="2498850"/>
    <lineage>
        <taxon>Bacteria</taxon>
        <taxon>Bacillati</taxon>
        <taxon>Actinomycetota</taxon>
        <taxon>Actinomycetes</taxon>
        <taxon>Micrococcales</taxon>
        <taxon>Microbacteriaceae</taxon>
        <taxon>Labedella</taxon>
    </lineage>
</organism>
<dbReference type="AlphaFoldDB" id="A0A444Q6W4"/>
<dbReference type="Proteomes" id="UP000288603">
    <property type="component" value="Unassembled WGS sequence"/>
</dbReference>
<dbReference type="EMBL" id="RZNC01000004">
    <property type="protein sequence ID" value="RWZ59644.1"/>
    <property type="molecule type" value="Genomic_DNA"/>
</dbReference>
<dbReference type="RefSeq" id="WP_128499485.1">
    <property type="nucleotide sequence ID" value="NZ_RZNC01000004.1"/>
</dbReference>
<protein>
    <submittedName>
        <fullName evidence="3">Uncharacterized protein</fullName>
    </submittedName>
</protein>
<evidence type="ECO:0000256" key="2">
    <source>
        <dbReference type="SAM" id="Phobius"/>
    </source>
</evidence>
<keyword evidence="2" id="KW-1133">Transmembrane helix</keyword>
<evidence type="ECO:0000313" key="3">
    <source>
        <dbReference type="EMBL" id="RWZ59644.1"/>
    </source>
</evidence>
<proteinExistence type="predicted"/>
<accession>A0A444Q6W4</accession>
<reference evidence="3 4" key="1">
    <citation type="submission" date="2018-12" db="EMBL/GenBank/DDBJ databases">
        <authorList>
            <person name="Li F."/>
        </authorList>
    </citation>
    <scope>NUCLEOTIDE SEQUENCE [LARGE SCALE GENOMIC DNA]</scope>
    <source>
        <strain evidence="3 4">8H24J-4-2</strain>
    </source>
</reference>
<name>A0A444Q6W4_9MICO</name>
<feature type="transmembrane region" description="Helical" evidence="2">
    <location>
        <begin position="12"/>
        <end position="37"/>
    </location>
</feature>
<gene>
    <name evidence="3" type="ORF">ELQ92_12535</name>
</gene>
<sequence length="87" mass="9329">MLVLTSDPIVVVAWVPAIVGGTVGMFVVGLVLILLLSWRGRRWDAATFAVAVVSTLVWCTIEAGRDRRAARSPDASATEPHWKAPSS</sequence>
<feature type="region of interest" description="Disordered" evidence="1">
    <location>
        <begin position="66"/>
        <end position="87"/>
    </location>
</feature>
<evidence type="ECO:0000256" key="1">
    <source>
        <dbReference type="SAM" id="MobiDB-lite"/>
    </source>
</evidence>